<dbReference type="eggNOG" id="ENOG50313YZ">
    <property type="taxonomic scope" value="Bacteria"/>
</dbReference>
<feature type="region of interest" description="Disordered" evidence="1">
    <location>
        <begin position="38"/>
        <end position="59"/>
    </location>
</feature>
<comment type="caution">
    <text evidence="2">The sequence shown here is derived from an EMBL/GenBank/DDBJ whole genome shotgun (WGS) entry which is preliminary data.</text>
</comment>
<protein>
    <submittedName>
        <fullName evidence="2">Uncharacterized protein</fullName>
    </submittedName>
</protein>
<dbReference type="OrthoDB" id="4978984at2"/>
<name>A0A031FS79_9MICO</name>
<proteinExistence type="predicted"/>
<reference evidence="2 3" key="1">
    <citation type="submission" date="2014-03" db="EMBL/GenBank/DDBJ databases">
        <title>Draft Genome Sequences of 13 Willow Endophytes.</title>
        <authorList>
            <person name="Gan H.Y."/>
            <person name="Gan H.M."/>
            <person name="Savka M.A."/>
            <person name="Hudson A.O."/>
        </authorList>
    </citation>
    <scope>NUCLEOTIDE SEQUENCE [LARGE SCALE GENOMIC DNA]</scope>
    <source>
        <strain evidence="2 3">RIT293</strain>
    </source>
</reference>
<accession>A0A031FS79</accession>
<evidence type="ECO:0000313" key="2">
    <source>
        <dbReference type="EMBL" id="EZP27458.1"/>
    </source>
</evidence>
<organism evidence="2 3">
    <name type="scientific">Microbacterium oleivorans</name>
    <dbReference type="NCBI Taxonomy" id="273677"/>
    <lineage>
        <taxon>Bacteria</taxon>
        <taxon>Bacillati</taxon>
        <taxon>Actinomycetota</taxon>
        <taxon>Actinomycetes</taxon>
        <taxon>Micrococcales</taxon>
        <taxon>Microbacteriaceae</taxon>
        <taxon>Microbacterium</taxon>
    </lineage>
</organism>
<dbReference type="RefSeq" id="WP_036310813.1">
    <property type="nucleotide sequence ID" value="NZ_JFYO01000005.1"/>
</dbReference>
<evidence type="ECO:0000313" key="3">
    <source>
        <dbReference type="Proteomes" id="UP000024001"/>
    </source>
</evidence>
<dbReference type="PATRIC" id="fig|273677.3.peg.1424"/>
<evidence type="ECO:0000256" key="1">
    <source>
        <dbReference type="SAM" id="MobiDB-lite"/>
    </source>
</evidence>
<keyword evidence="3" id="KW-1185">Reference proteome</keyword>
<dbReference type="EMBL" id="JFYO01000005">
    <property type="protein sequence ID" value="EZP27458.1"/>
    <property type="molecule type" value="Genomic_DNA"/>
</dbReference>
<dbReference type="Proteomes" id="UP000024001">
    <property type="component" value="Unassembled WGS sequence"/>
</dbReference>
<feature type="compositionally biased region" description="Basic and acidic residues" evidence="1">
    <location>
        <begin position="96"/>
        <end position="109"/>
    </location>
</feature>
<gene>
    <name evidence="2" type="ORF">BW34_01445</name>
</gene>
<feature type="region of interest" description="Disordered" evidence="1">
    <location>
        <begin position="84"/>
        <end position="109"/>
    </location>
</feature>
<dbReference type="AlphaFoldDB" id="A0A031FS79"/>
<sequence>MSDVVRFCRSRSAGRRCTRPLDHPGLHRHRTIMWTDAAADPSRCPGSGRPGEPAAPLDDGWPQGRALCPVCHRFLPLEAGLLAEHTTSDEGETDAEASHRREWLNTHGW</sequence>